<reference evidence="1 2" key="1">
    <citation type="submission" date="2024-03" db="EMBL/GenBank/DDBJ databases">
        <title>Complete genome of BD2.</title>
        <authorList>
            <person name="Cao G."/>
        </authorList>
    </citation>
    <scope>NUCLEOTIDE SEQUENCE [LARGE SCALE GENOMIC DNA]</scope>
    <source>
        <strain evidence="1 2">BD2</strain>
    </source>
</reference>
<organism evidence="1 2">
    <name type="scientific">Ectopseudomonas mendocina</name>
    <name type="common">Pseudomonas mendocina</name>
    <dbReference type="NCBI Taxonomy" id="300"/>
    <lineage>
        <taxon>Bacteria</taxon>
        <taxon>Pseudomonadati</taxon>
        <taxon>Pseudomonadota</taxon>
        <taxon>Gammaproteobacteria</taxon>
        <taxon>Pseudomonadales</taxon>
        <taxon>Pseudomonadaceae</taxon>
        <taxon>Ectopseudomonas</taxon>
    </lineage>
</organism>
<dbReference type="EMBL" id="CP148074">
    <property type="protein sequence ID" value="WXL27766.1"/>
    <property type="molecule type" value="Genomic_DNA"/>
</dbReference>
<dbReference type="Proteomes" id="UP001476583">
    <property type="component" value="Chromosome"/>
</dbReference>
<keyword evidence="2" id="KW-1185">Reference proteome</keyword>
<sequence>MSYGLLIRDATGREIINSETFTVRQVDTIVLSGGITSEVLRFQAVNAAAGMFAVAAPATELMSTWIYDGRYGAQGHFVGTDIPAIRVGDGFIELFPPMWGGTYMRDVIIYLFANL</sequence>
<accession>A0ABZ2RL74</accession>
<evidence type="ECO:0000313" key="2">
    <source>
        <dbReference type="Proteomes" id="UP001476583"/>
    </source>
</evidence>
<protein>
    <submittedName>
        <fullName evidence="1">Uncharacterized protein</fullName>
    </submittedName>
</protein>
<evidence type="ECO:0000313" key="1">
    <source>
        <dbReference type="EMBL" id="WXL27766.1"/>
    </source>
</evidence>
<name>A0ABZ2RL74_ECTME</name>
<proteinExistence type="predicted"/>
<gene>
    <name evidence="1" type="ORF">WG219_10065</name>
</gene>